<dbReference type="RefSeq" id="WP_236889421.1">
    <property type="nucleotide sequence ID" value="NZ_AP024488.1"/>
</dbReference>
<proteinExistence type="predicted"/>
<organism evidence="1 2">
    <name type="scientific">Desulfoluna limicola</name>
    <dbReference type="NCBI Taxonomy" id="2810562"/>
    <lineage>
        <taxon>Bacteria</taxon>
        <taxon>Pseudomonadati</taxon>
        <taxon>Thermodesulfobacteriota</taxon>
        <taxon>Desulfobacteria</taxon>
        <taxon>Desulfobacterales</taxon>
        <taxon>Desulfolunaceae</taxon>
        <taxon>Desulfoluna</taxon>
    </lineage>
</organism>
<reference evidence="1 2" key="1">
    <citation type="submission" date="2021-02" db="EMBL/GenBank/DDBJ databases">
        <title>Complete genome of Desulfoluna sp. strain ASN36.</title>
        <authorList>
            <person name="Takahashi A."/>
            <person name="Kojima H."/>
            <person name="Fukui M."/>
        </authorList>
    </citation>
    <scope>NUCLEOTIDE SEQUENCE [LARGE SCALE GENOMIC DNA]</scope>
    <source>
        <strain evidence="1 2">ASN36</strain>
    </source>
</reference>
<dbReference type="Proteomes" id="UP001320148">
    <property type="component" value="Chromosome"/>
</dbReference>
<gene>
    <name evidence="1" type="ORF">DSLASN_36460</name>
</gene>
<protein>
    <submittedName>
        <fullName evidence="1">Uncharacterized protein</fullName>
    </submittedName>
</protein>
<name>A0ABM7PLL7_9BACT</name>
<sequence length="131" mass="14657">MRHSWRLVAGLCVSFFLFSYPLFNLYRVTFPWTVVKEHSYDHDIMGWNPGHETTFTYKGKPSTTLMQFKDRHIANVRVALGDAAPHTGFAMLHTAIAQGAPADAADNRFLSGKFGGVALPDWIKSPLKCEG</sequence>
<keyword evidence="2" id="KW-1185">Reference proteome</keyword>
<accession>A0ABM7PLL7</accession>
<dbReference type="EMBL" id="AP024488">
    <property type="protein sequence ID" value="BCS98014.1"/>
    <property type="molecule type" value="Genomic_DNA"/>
</dbReference>
<evidence type="ECO:0000313" key="1">
    <source>
        <dbReference type="EMBL" id="BCS98014.1"/>
    </source>
</evidence>
<evidence type="ECO:0000313" key="2">
    <source>
        <dbReference type="Proteomes" id="UP001320148"/>
    </source>
</evidence>